<evidence type="ECO:0000259" key="3">
    <source>
        <dbReference type="PROSITE" id="PS50943"/>
    </source>
</evidence>
<keyword evidence="2" id="KW-0812">Transmembrane</keyword>
<dbReference type="PROSITE" id="PS50943">
    <property type="entry name" value="HTH_CROC1"/>
    <property type="match status" value="1"/>
</dbReference>
<dbReference type="InterPro" id="IPR001387">
    <property type="entry name" value="Cro/C1-type_HTH"/>
</dbReference>
<name>A0A9X3HEJ5_MEDGN</name>
<accession>A0A9X3HEJ5</accession>
<dbReference type="AlphaFoldDB" id="A0A9X3HEJ5"/>
<dbReference type="SUPFAM" id="SSF47413">
    <property type="entry name" value="lambda repressor-like DNA-binding domains"/>
    <property type="match status" value="1"/>
</dbReference>
<dbReference type="EMBL" id="JAPZED010000003">
    <property type="protein sequence ID" value="MCZ7693451.1"/>
    <property type="molecule type" value="Genomic_DNA"/>
</dbReference>
<feature type="transmembrane region" description="Helical" evidence="2">
    <location>
        <begin position="81"/>
        <end position="104"/>
    </location>
</feature>
<dbReference type="RefSeq" id="WP_269762490.1">
    <property type="nucleotide sequence ID" value="NZ_JAPZEC010000003.1"/>
</dbReference>
<organism evidence="4 5">
    <name type="scientific">Mediterraneibacter gnavus</name>
    <name type="common">Ruminococcus gnavus</name>
    <dbReference type="NCBI Taxonomy" id="33038"/>
    <lineage>
        <taxon>Bacteria</taxon>
        <taxon>Bacillati</taxon>
        <taxon>Bacillota</taxon>
        <taxon>Clostridia</taxon>
        <taxon>Lachnospirales</taxon>
        <taxon>Lachnospiraceae</taxon>
        <taxon>Mediterraneibacter</taxon>
    </lineage>
</organism>
<dbReference type="InterPro" id="IPR010982">
    <property type="entry name" value="Lambda_DNA-bd_dom_sf"/>
</dbReference>
<dbReference type="PANTHER" id="PTHR46558">
    <property type="entry name" value="TRACRIPTIONAL REGULATORY PROTEIN-RELATED-RELATED"/>
    <property type="match status" value="1"/>
</dbReference>
<evidence type="ECO:0000256" key="1">
    <source>
        <dbReference type="ARBA" id="ARBA00023125"/>
    </source>
</evidence>
<evidence type="ECO:0000313" key="5">
    <source>
        <dbReference type="Proteomes" id="UP001148455"/>
    </source>
</evidence>
<dbReference type="CDD" id="cd00093">
    <property type="entry name" value="HTH_XRE"/>
    <property type="match status" value="1"/>
</dbReference>
<reference evidence="4" key="1">
    <citation type="submission" date="2022-12" db="EMBL/GenBank/DDBJ databases">
        <title>Genome of R. gnavus strain RSHDN_123.</title>
        <authorList>
            <person name="Abdugheni R."/>
        </authorList>
    </citation>
    <scope>NUCLEOTIDE SEQUENCE</scope>
    <source>
        <strain evidence="4">RSHDN_123</strain>
    </source>
</reference>
<protein>
    <submittedName>
        <fullName evidence="4">Helix-turn-helix transcriptional regulator</fullName>
    </submittedName>
</protein>
<dbReference type="PANTHER" id="PTHR46558:SF15">
    <property type="entry name" value="HELIX-TURN-HELIX DOMAIN PROTEIN"/>
    <property type="match status" value="1"/>
</dbReference>
<proteinExistence type="predicted"/>
<dbReference type="Pfam" id="PF01381">
    <property type="entry name" value="HTH_3"/>
    <property type="match status" value="1"/>
</dbReference>
<gene>
    <name evidence="4" type="ORF">O8D18_05275</name>
</gene>
<feature type="domain" description="HTH cro/C1-type" evidence="3">
    <location>
        <begin position="7"/>
        <end position="61"/>
    </location>
</feature>
<evidence type="ECO:0000256" key="2">
    <source>
        <dbReference type="SAM" id="Phobius"/>
    </source>
</evidence>
<dbReference type="Proteomes" id="UP001148455">
    <property type="component" value="Unassembled WGS sequence"/>
</dbReference>
<keyword evidence="2" id="KW-0472">Membrane</keyword>
<dbReference type="Gene3D" id="1.10.260.40">
    <property type="entry name" value="lambda repressor-like DNA-binding domains"/>
    <property type="match status" value="1"/>
</dbReference>
<keyword evidence="2" id="KW-1133">Transmembrane helix</keyword>
<evidence type="ECO:0000313" key="4">
    <source>
        <dbReference type="EMBL" id="MCZ7693451.1"/>
    </source>
</evidence>
<dbReference type="SMART" id="SM00530">
    <property type="entry name" value="HTH_XRE"/>
    <property type="match status" value="1"/>
</dbReference>
<comment type="caution">
    <text evidence="4">The sequence shown here is derived from an EMBL/GenBank/DDBJ whole genome shotgun (WGS) entry which is preliminary data.</text>
</comment>
<sequence>MDIGDQINNLRKKNGLSQDEFAELFHISRQTVSNWENGKSYPDLEMIIKISDYFKVSIDELLKQDTNTVTKIDSQKKKSKVYFGMLIAVLVLSAVTVVGVYWHFKDVNSVAFTMEKQETYQADETNKSMLNVATGYFSVQNAGKLNLDLNASTDDGKLHIVISDEEKKTQYQLDGQHLEDSQALYFEKGSYMIQIVADDYNQNNVVYIEYDIDIHN</sequence>
<keyword evidence="1" id="KW-0238">DNA-binding</keyword>
<dbReference type="GO" id="GO:0003677">
    <property type="term" value="F:DNA binding"/>
    <property type="evidence" value="ECO:0007669"/>
    <property type="project" value="UniProtKB-KW"/>
</dbReference>